<dbReference type="AlphaFoldDB" id="A0A3T0EDE2"/>
<organism evidence="1 2">
    <name type="scientific">Glycocaulis alkaliphilus</name>
    <dbReference type="NCBI Taxonomy" id="1434191"/>
    <lineage>
        <taxon>Bacteria</taxon>
        <taxon>Pseudomonadati</taxon>
        <taxon>Pseudomonadota</taxon>
        <taxon>Alphaproteobacteria</taxon>
        <taxon>Maricaulales</taxon>
        <taxon>Maricaulaceae</taxon>
        <taxon>Glycocaulis</taxon>
    </lineage>
</organism>
<accession>A0A3T0EDE2</accession>
<evidence type="ECO:0000313" key="2">
    <source>
        <dbReference type="Proteomes" id="UP000286954"/>
    </source>
</evidence>
<reference evidence="1 2" key="1">
    <citation type="submission" date="2016-12" db="EMBL/GenBank/DDBJ databases">
        <title>The genome of dimorphic prosthecate Glycocaulis alkaliphilus 6b-8t, isolated from crude oil dictates its adaptability in petroleum environments.</title>
        <authorList>
            <person name="Wu X.-L."/>
            <person name="Geng S."/>
        </authorList>
    </citation>
    <scope>NUCLEOTIDE SEQUENCE [LARGE SCALE GENOMIC DNA]</scope>
    <source>
        <strain evidence="1 2">6B-8</strain>
    </source>
</reference>
<dbReference type="KEGG" id="gak:X907_2827"/>
<sequence length="92" mass="10014">MDMERYHLALEELDAALDEAGFDLSNRQAQMVSAYTRRNPPSGCRQNLLVFVAPPASGAVRASSQPDLRPFDGEGVVLFAPIFSEGCELSRG</sequence>
<evidence type="ECO:0000313" key="1">
    <source>
        <dbReference type="EMBL" id="AZU05335.1"/>
    </source>
</evidence>
<dbReference type="Proteomes" id="UP000286954">
    <property type="component" value="Chromosome"/>
</dbReference>
<name>A0A3T0EDE2_9PROT</name>
<proteinExistence type="predicted"/>
<keyword evidence="2" id="KW-1185">Reference proteome</keyword>
<protein>
    <submittedName>
        <fullName evidence="1">Uncharacterized protein</fullName>
    </submittedName>
</protein>
<dbReference type="EMBL" id="CP018911">
    <property type="protein sequence ID" value="AZU05335.1"/>
    <property type="molecule type" value="Genomic_DNA"/>
</dbReference>
<gene>
    <name evidence="1" type="ORF">X907_2827</name>
</gene>